<dbReference type="AlphaFoldDB" id="A0A1B7HLG1"/>
<dbReference type="Gene3D" id="2.60.120.10">
    <property type="entry name" value="Jelly Rolls"/>
    <property type="match status" value="1"/>
</dbReference>
<gene>
    <name evidence="2" type="ORF">M977_04606</name>
</gene>
<sequence length="211" mass="24644">MHLSSITRPNDDIQRIVKLIIQNEQTLPFLLKAGSVFDMSMSSKPSVFLIEEGQVALYRKLDNKLILHFQPPFPFGITLSSSHTENYYMVCEEDTRASILNKEHFFSNISGNQYWMSILNIVTYLIEVAEEQHQKYTLVTSNYDIIKSCIKEIWTLSDEQRNKISIYDYILSRHQISRSSITKILKSLNEGCYIITKRAVLKNVYFLPEKY</sequence>
<dbReference type="EMBL" id="LXEP01000052">
    <property type="protein sequence ID" value="OAT16449.1"/>
    <property type="molecule type" value="Genomic_DNA"/>
</dbReference>
<dbReference type="PATRIC" id="fig|1354253.4.peg.4742"/>
<proteinExistence type="predicted"/>
<organism evidence="2 3">
    <name type="scientific">Buttiauxella gaviniae ATCC 51604</name>
    <dbReference type="NCBI Taxonomy" id="1354253"/>
    <lineage>
        <taxon>Bacteria</taxon>
        <taxon>Pseudomonadati</taxon>
        <taxon>Pseudomonadota</taxon>
        <taxon>Gammaproteobacteria</taxon>
        <taxon>Enterobacterales</taxon>
        <taxon>Enterobacteriaceae</taxon>
        <taxon>Buttiauxella</taxon>
    </lineage>
</organism>
<dbReference type="InterPro" id="IPR018490">
    <property type="entry name" value="cNMP-bd_dom_sf"/>
</dbReference>
<comment type="caution">
    <text evidence="2">The sequence shown here is derived from an EMBL/GenBank/DDBJ whole genome shotgun (WGS) entry which is preliminary data.</text>
</comment>
<protein>
    <submittedName>
        <fullName evidence="2">Cyclic nucleotide-binding protein</fullName>
    </submittedName>
</protein>
<reference evidence="2 3" key="1">
    <citation type="submission" date="2016-04" db="EMBL/GenBank/DDBJ databases">
        <title>ATOL: Assembling a taxonomically balanced genome-scale reconstruction of the evolutionary history of the Enterobacteriaceae.</title>
        <authorList>
            <person name="Plunkett G.III."/>
            <person name="Neeno-Eckwall E.C."/>
            <person name="Glasner J.D."/>
            <person name="Perna N.T."/>
        </authorList>
    </citation>
    <scope>NUCLEOTIDE SEQUENCE [LARGE SCALE GENOMIC DNA]</scope>
    <source>
        <strain evidence="2 3">ATCC 51604</strain>
    </source>
</reference>
<evidence type="ECO:0000313" key="3">
    <source>
        <dbReference type="Proteomes" id="UP000078504"/>
    </source>
</evidence>
<dbReference type="Proteomes" id="UP000078504">
    <property type="component" value="Unassembled WGS sequence"/>
</dbReference>
<dbReference type="SUPFAM" id="SSF51206">
    <property type="entry name" value="cAMP-binding domain-like"/>
    <property type="match status" value="1"/>
</dbReference>
<feature type="domain" description="IprA winged helix-turn-helix" evidence="1">
    <location>
        <begin position="143"/>
        <end position="208"/>
    </location>
</feature>
<evidence type="ECO:0000313" key="2">
    <source>
        <dbReference type="EMBL" id="OAT16449.1"/>
    </source>
</evidence>
<accession>A0A1B7HLG1</accession>
<dbReference type="Pfam" id="PF15977">
    <property type="entry name" value="HTH_46"/>
    <property type="match status" value="1"/>
</dbReference>
<evidence type="ECO:0000259" key="1">
    <source>
        <dbReference type="Pfam" id="PF15977"/>
    </source>
</evidence>
<dbReference type="InterPro" id="IPR014710">
    <property type="entry name" value="RmlC-like_jellyroll"/>
</dbReference>
<dbReference type="InterPro" id="IPR041687">
    <property type="entry name" value="HTH_46"/>
</dbReference>
<name>A0A1B7HLG1_9ENTR</name>
<dbReference type="RefSeq" id="WP_064519277.1">
    <property type="nucleotide sequence ID" value="NZ_LXEP01000052.1"/>
</dbReference>